<proteinExistence type="predicted"/>
<name>A0A0B7N4L6_9FUNG</name>
<organism evidence="1 2">
    <name type="scientific">Parasitella parasitica</name>
    <dbReference type="NCBI Taxonomy" id="35722"/>
    <lineage>
        <taxon>Eukaryota</taxon>
        <taxon>Fungi</taxon>
        <taxon>Fungi incertae sedis</taxon>
        <taxon>Mucoromycota</taxon>
        <taxon>Mucoromycotina</taxon>
        <taxon>Mucoromycetes</taxon>
        <taxon>Mucorales</taxon>
        <taxon>Mucorineae</taxon>
        <taxon>Mucoraceae</taxon>
        <taxon>Parasitella</taxon>
    </lineage>
</organism>
<dbReference type="AlphaFoldDB" id="A0A0B7N4L6"/>
<dbReference type="SUPFAM" id="SSF52047">
    <property type="entry name" value="RNI-like"/>
    <property type="match status" value="1"/>
</dbReference>
<evidence type="ECO:0000313" key="2">
    <source>
        <dbReference type="Proteomes" id="UP000054107"/>
    </source>
</evidence>
<evidence type="ECO:0000313" key="1">
    <source>
        <dbReference type="EMBL" id="CEP12342.1"/>
    </source>
</evidence>
<keyword evidence="2" id="KW-1185">Reference proteome</keyword>
<protein>
    <submittedName>
        <fullName evidence="1">Uncharacterized protein</fullName>
    </submittedName>
</protein>
<sequence length="417" mass="47793">MTYSEQSVMQLGIQNAGSRIASVTELEDLIERCSERSLLEIKECTFYGSSGNQCDQQIKPNYSVEDLKIIDSKLSVSAIECLAKRLKALKTLLLTTTSDTFCEAQADEDYIEWWNHATQLCQSIEKCTISILSLNPDEYLQQFRSCTRFLSTLLQQQDHSSTTEFIINSKAYRPIQMKQNNASVGFSTPYSNFWEMVDFSQFYECIIELFSPGVIKICRGHGDEFGSNVFNDFNTLDRIISTEAWTIFDLATASTNRVVHLSKLVFSDDEDYYCAQNGPQELPKRTSVSELKLSNCRIQSSAFPKMSLRLPNVETLIIEDCVMNSYNIYKLEIDLRDTNVGVLQIILEIPWFIVITESGDLRQTFRYNFNIDAYQPSNDDYSDKTWSLSIKCKTCREFIIIVARNRQVSCVLKHSVL</sequence>
<dbReference type="Proteomes" id="UP000054107">
    <property type="component" value="Unassembled WGS sequence"/>
</dbReference>
<reference evidence="1 2" key="1">
    <citation type="submission" date="2014-09" db="EMBL/GenBank/DDBJ databases">
        <authorList>
            <person name="Ellenberger Sabrina"/>
        </authorList>
    </citation>
    <scope>NUCLEOTIDE SEQUENCE [LARGE SCALE GENOMIC DNA]</scope>
    <source>
        <strain evidence="1 2">CBS 412.66</strain>
    </source>
</reference>
<accession>A0A0B7N4L6</accession>
<gene>
    <name evidence="1" type="primary">PARPA_06277.1 scaffold 21360</name>
</gene>
<dbReference type="EMBL" id="LN727601">
    <property type="protein sequence ID" value="CEP12342.1"/>
    <property type="molecule type" value="Genomic_DNA"/>
</dbReference>